<gene>
    <name evidence="1" type="ORF">GCM10010967_55400</name>
</gene>
<evidence type="ECO:0000313" key="1">
    <source>
        <dbReference type="EMBL" id="GGN12300.1"/>
    </source>
</evidence>
<dbReference type="SUPFAM" id="SSF48695">
    <property type="entry name" value="Multiheme cytochromes"/>
    <property type="match status" value="1"/>
</dbReference>
<dbReference type="Proteomes" id="UP000632339">
    <property type="component" value="Unassembled WGS sequence"/>
</dbReference>
<evidence type="ECO:0008006" key="3">
    <source>
        <dbReference type="Google" id="ProtNLM"/>
    </source>
</evidence>
<reference evidence="2" key="1">
    <citation type="journal article" date="2019" name="Int. J. Syst. Evol. Microbiol.">
        <title>The Global Catalogue of Microorganisms (GCM) 10K type strain sequencing project: providing services to taxonomists for standard genome sequencing and annotation.</title>
        <authorList>
            <consortium name="The Broad Institute Genomics Platform"/>
            <consortium name="The Broad Institute Genome Sequencing Center for Infectious Disease"/>
            <person name="Wu L."/>
            <person name="Ma J."/>
        </authorList>
    </citation>
    <scope>NUCLEOTIDE SEQUENCE [LARGE SCALE GENOMIC DNA]</scope>
    <source>
        <strain evidence="2">CGMCC 1.6375</strain>
    </source>
</reference>
<accession>A0ABQ2II24</accession>
<comment type="caution">
    <text evidence="1">The sequence shown here is derived from an EMBL/GenBank/DDBJ whole genome shotgun (WGS) entry which is preliminary data.</text>
</comment>
<evidence type="ECO:0000313" key="2">
    <source>
        <dbReference type="Proteomes" id="UP000632339"/>
    </source>
</evidence>
<dbReference type="RefSeq" id="WP_019945244.1">
    <property type="nucleotide sequence ID" value="NZ_BMLI01000004.1"/>
</dbReference>
<organism evidence="1 2">
    <name type="scientific">Dyadobacter beijingensis</name>
    <dbReference type="NCBI Taxonomy" id="365489"/>
    <lineage>
        <taxon>Bacteria</taxon>
        <taxon>Pseudomonadati</taxon>
        <taxon>Bacteroidota</taxon>
        <taxon>Cytophagia</taxon>
        <taxon>Cytophagales</taxon>
        <taxon>Spirosomataceae</taxon>
        <taxon>Dyadobacter</taxon>
    </lineage>
</organism>
<keyword evidence="2" id="KW-1185">Reference proteome</keyword>
<protein>
    <recommendedName>
        <fullName evidence="3">Cytochrome c domain-containing protein</fullName>
    </recommendedName>
</protein>
<sequence length="235" mass="25932">MNKTSFRHPLIGLTAAVVLLMVYLVEAGGTGFRRRTAARDKPAISKPAGPAAPPVILKPRRAGKTHAVTKADKRANESKKAFLDAYTVFMHPRCRNCHPAGDTPFQGDDSHLHPQGVTRGEDGKGIYANKCSNCHQPQNTELAGEHLPPSHPTWQLPPSHRKMVFEGKSPRALAASFKDSTFTGFKTMERFIEHVETDPLVKHSFTYGTRPPLTHDAFVAKVKEWIQKGAVLPDK</sequence>
<dbReference type="EMBL" id="BMLI01000004">
    <property type="protein sequence ID" value="GGN12300.1"/>
    <property type="molecule type" value="Genomic_DNA"/>
</dbReference>
<dbReference type="InterPro" id="IPR036280">
    <property type="entry name" value="Multihaem_cyt_sf"/>
</dbReference>
<proteinExistence type="predicted"/>
<name>A0ABQ2II24_9BACT</name>